<dbReference type="STRING" id="930131.SAMN05216389_1266"/>
<sequence length="89" mass="10800">MKIEKNVLKQHFDSEQTNPRFIAYLKHRGLTVGDQYKVHEFMKWIRSKLEDFKKENKISKYHPLSNEQQLEFTRYISGEDKQLELLDLT</sequence>
<reference evidence="1 2" key="1">
    <citation type="submission" date="2016-10" db="EMBL/GenBank/DDBJ databases">
        <authorList>
            <person name="de Groot N.N."/>
        </authorList>
    </citation>
    <scope>NUCLEOTIDE SEQUENCE [LARGE SCALE GENOMIC DNA]</scope>
    <source>
        <strain evidence="1 2">IBRC-M 10780</strain>
    </source>
</reference>
<dbReference type="EMBL" id="FOHE01000026">
    <property type="protein sequence ID" value="SET76444.1"/>
    <property type="molecule type" value="Genomic_DNA"/>
</dbReference>
<dbReference type="AlphaFoldDB" id="A0A1I0GYT6"/>
<proteinExistence type="predicted"/>
<gene>
    <name evidence="1" type="ORF">SAMN05216389_1266</name>
</gene>
<evidence type="ECO:0000313" key="2">
    <source>
        <dbReference type="Proteomes" id="UP000198618"/>
    </source>
</evidence>
<evidence type="ECO:0000313" key="1">
    <source>
        <dbReference type="EMBL" id="SET76444.1"/>
    </source>
</evidence>
<accession>A0A1I0GYT6</accession>
<keyword evidence="2" id="KW-1185">Reference proteome</keyword>
<dbReference type="RefSeq" id="WP_090872585.1">
    <property type="nucleotide sequence ID" value="NZ_FOHE01000026.1"/>
</dbReference>
<dbReference type="Proteomes" id="UP000198618">
    <property type="component" value="Unassembled WGS sequence"/>
</dbReference>
<organism evidence="1 2">
    <name type="scientific">Oceanobacillus limi</name>
    <dbReference type="NCBI Taxonomy" id="930131"/>
    <lineage>
        <taxon>Bacteria</taxon>
        <taxon>Bacillati</taxon>
        <taxon>Bacillota</taxon>
        <taxon>Bacilli</taxon>
        <taxon>Bacillales</taxon>
        <taxon>Bacillaceae</taxon>
        <taxon>Oceanobacillus</taxon>
    </lineage>
</organism>
<protein>
    <submittedName>
        <fullName evidence="1">Uncharacterized protein</fullName>
    </submittedName>
</protein>
<name>A0A1I0GYT6_9BACI</name>